<dbReference type="Proteomes" id="UP001500804">
    <property type="component" value="Unassembled WGS sequence"/>
</dbReference>
<dbReference type="InterPro" id="IPR042099">
    <property type="entry name" value="ANL_N_sf"/>
</dbReference>
<dbReference type="EMBL" id="BAABJO010000062">
    <property type="protein sequence ID" value="GAA5142691.1"/>
    <property type="molecule type" value="Genomic_DNA"/>
</dbReference>
<organism evidence="1 2">
    <name type="scientific">Pseudonocardia adelaidensis</name>
    <dbReference type="NCBI Taxonomy" id="648754"/>
    <lineage>
        <taxon>Bacteria</taxon>
        <taxon>Bacillati</taxon>
        <taxon>Actinomycetota</taxon>
        <taxon>Actinomycetes</taxon>
        <taxon>Pseudonocardiales</taxon>
        <taxon>Pseudonocardiaceae</taxon>
        <taxon>Pseudonocardia</taxon>
    </lineage>
</organism>
<keyword evidence="2" id="KW-1185">Reference proteome</keyword>
<proteinExistence type="predicted"/>
<comment type="caution">
    <text evidence="1">The sequence shown here is derived from an EMBL/GenBank/DDBJ whole genome shotgun (WGS) entry which is preliminary data.</text>
</comment>
<accession>A0ABP9P930</accession>
<sequence>MPTCPATWPINGSTGAGPVTARTCRQQFVDQPVDRDQLLAQLSRGRLKSSPRIERQLAAQVDYVRTRSPFYRQLYAGLPERVEDPRLLPVTGKAALMDRFDDWVTDPAVTLQRVQAFVADPAPRRMLGRDRAELERRRPSWT</sequence>
<name>A0ABP9P930_9PSEU</name>
<reference evidence="2" key="1">
    <citation type="journal article" date="2019" name="Int. J. Syst. Evol. Microbiol.">
        <title>The Global Catalogue of Microorganisms (GCM) 10K type strain sequencing project: providing services to taxonomists for standard genome sequencing and annotation.</title>
        <authorList>
            <consortium name="The Broad Institute Genomics Platform"/>
            <consortium name="The Broad Institute Genome Sequencing Center for Infectious Disease"/>
            <person name="Wu L."/>
            <person name="Ma J."/>
        </authorList>
    </citation>
    <scope>NUCLEOTIDE SEQUENCE [LARGE SCALE GENOMIC DNA]</scope>
    <source>
        <strain evidence="2">JCM 18302</strain>
    </source>
</reference>
<protein>
    <submittedName>
        <fullName evidence="1">Uncharacterized protein</fullName>
    </submittedName>
</protein>
<gene>
    <name evidence="1" type="ORF">GCM10023320_83260</name>
</gene>
<dbReference type="Gene3D" id="3.40.50.12780">
    <property type="entry name" value="N-terminal domain of ligase-like"/>
    <property type="match status" value="1"/>
</dbReference>
<evidence type="ECO:0000313" key="2">
    <source>
        <dbReference type="Proteomes" id="UP001500804"/>
    </source>
</evidence>
<evidence type="ECO:0000313" key="1">
    <source>
        <dbReference type="EMBL" id="GAA5142691.1"/>
    </source>
</evidence>